<dbReference type="Pfam" id="PF01597">
    <property type="entry name" value="GCV_H"/>
    <property type="match status" value="1"/>
</dbReference>
<dbReference type="Gene3D" id="2.40.50.100">
    <property type="match status" value="1"/>
</dbReference>
<feature type="modified residue" description="N6-lipoyllysine" evidence="3">
    <location>
        <position position="64"/>
    </location>
</feature>
<evidence type="ECO:0000256" key="3">
    <source>
        <dbReference type="HAMAP-Rule" id="MF_00272"/>
    </source>
</evidence>
<organism evidence="5 6">
    <name type="scientific">Actinomycetospora atypica</name>
    <dbReference type="NCBI Taxonomy" id="1290095"/>
    <lineage>
        <taxon>Bacteria</taxon>
        <taxon>Bacillati</taxon>
        <taxon>Actinomycetota</taxon>
        <taxon>Actinomycetes</taxon>
        <taxon>Pseudonocardiales</taxon>
        <taxon>Pseudonocardiaceae</taxon>
        <taxon>Actinomycetospora</taxon>
    </lineage>
</organism>
<dbReference type="PROSITE" id="PS50968">
    <property type="entry name" value="BIOTINYL_LIPOYL"/>
    <property type="match status" value="1"/>
</dbReference>
<comment type="caution">
    <text evidence="5">The sequence shown here is derived from an EMBL/GenBank/DDBJ whole genome shotgun (WGS) entry which is preliminary data.</text>
</comment>
<accession>A0ABV9YSF7</accession>
<dbReference type="CDD" id="cd06848">
    <property type="entry name" value="GCS_H"/>
    <property type="match status" value="1"/>
</dbReference>
<evidence type="ECO:0000256" key="1">
    <source>
        <dbReference type="ARBA" id="ARBA00009249"/>
    </source>
</evidence>
<protein>
    <recommendedName>
        <fullName evidence="3">Glycine cleavage system H protein</fullName>
    </recommendedName>
</protein>
<feature type="domain" description="Lipoyl-binding" evidence="4">
    <location>
        <begin position="23"/>
        <end position="105"/>
    </location>
</feature>
<dbReference type="HAMAP" id="MF_00272">
    <property type="entry name" value="GcvH"/>
    <property type="match status" value="1"/>
</dbReference>
<dbReference type="InterPro" id="IPR011053">
    <property type="entry name" value="Single_hybrid_motif"/>
</dbReference>
<dbReference type="RefSeq" id="WP_378037914.1">
    <property type="nucleotide sequence ID" value="NZ_JBHSIV010000024.1"/>
</dbReference>
<comment type="subunit">
    <text evidence="3">The glycine cleavage system is composed of four proteins: P, T, L and H.</text>
</comment>
<comment type="function">
    <text evidence="3">The glycine cleavage system catalyzes the degradation of glycine. The H protein shuttles the methylamine group of glycine from the P protein to the T protein.</text>
</comment>
<dbReference type="InterPro" id="IPR003016">
    <property type="entry name" value="2-oxoA_DH_lipoyl-BS"/>
</dbReference>
<keyword evidence="6" id="KW-1185">Reference proteome</keyword>
<name>A0ABV9YSF7_9PSEU</name>
<dbReference type="EMBL" id="JBHSIV010000024">
    <property type="protein sequence ID" value="MFC5064572.1"/>
    <property type="molecule type" value="Genomic_DNA"/>
</dbReference>
<dbReference type="InterPro" id="IPR002930">
    <property type="entry name" value="GCV_H"/>
</dbReference>
<dbReference type="InterPro" id="IPR000089">
    <property type="entry name" value="Biotin_lipoyl"/>
</dbReference>
<dbReference type="InterPro" id="IPR033753">
    <property type="entry name" value="GCV_H/Fam206"/>
</dbReference>
<dbReference type="SUPFAM" id="SSF51230">
    <property type="entry name" value="Single hybrid motif"/>
    <property type="match status" value="1"/>
</dbReference>
<comment type="cofactor">
    <cofactor evidence="3">
        <name>(R)-lipoate</name>
        <dbReference type="ChEBI" id="CHEBI:83088"/>
    </cofactor>
    <text evidence="3">Binds 1 lipoyl cofactor covalently.</text>
</comment>
<dbReference type="Proteomes" id="UP001595947">
    <property type="component" value="Unassembled WGS sequence"/>
</dbReference>
<dbReference type="PANTHER" id="PTHR11715">
    <property type="entry name" value="GLYCINE CLEAVAGE SYSTEM H PROTEIN"/>
    <property type="match status" value="1"/>
</dbReference>
<evidence type="ECO:0000313" key="6">
    <source>
        <dbReference type="Proteomes" id="UP001595947"/>
    </source>
</evidence>
<evidence type="ECO:0000256" key="2">
    <source>
        <dbReference type="ARBA" id="ARBA00022823"/>
    </source>
</evidence>
<dbReference type="NCBIfam" id="NF002270">
    <property type="entry name" value="PRK01202.1"/>
    <property type="match status" value="1"/>
</dbReference>
<proteinExistence type="inferred from homology"/>
<keyword evidence="2 3" id="KW-0450">Lipoyl</keyword>
<reference evidence="6" key="1">
    <citation type="journal article" date="2019" name="Int. J. Syst. Evol. Microbiol.">
        <title>The Global Catalogue of Microorganisms (GCM) 10K type strain sequencing project: providing services to taxonomists for standard genome sequencing and annotation.</title>
        <authorList>
            <consortium name="The Broad Institute Genomics Platform"/>
            <consortium name="The Broad Institute Genome Sequencing Center for Infectious Disease"/>
            <person name="Wu L."/>
            <person name="Ma J."/>
        </authorList>
    </citation>
    <scope>NUCLEOTIDE SEQUENCE [LARGE SCALE GENOMIC DNA]</scope>
    <source>
        <strain evidence="6">CGMCC 4.7093</strain>
    </source>
</reference>
<dbReference type="PANTHER" id="PTHR11715:SF3">
    <property type="entry name" value="GLYCINE CLEAVAGE SYSTEM H PROTEIN-RELATED"/>
    <property type="match status" value="1"/>
</dbReference>
<dbReference type="InterPro" id="IPR017453">
    <property type="entry name" value="GCV_H_sub"/>
</dbReference>
<sequence>MVPEGLQYTAEHEWIASAGDEAMVRVGITDYAQEQLGDVVFVQLPTVGDTVSAGDSIAEVESTKSVSEIYAPLAGQITAVNGDLSDTPEQVNSDPYGSGWMFELRLTDEGARSELLDAEAYQSVIDGS</sequence>
<evidence type="ECO:0000313" key="5">
    <source>
        <dbReference type="EMBL" id="MFC5064572.1"/>
    </source>
</evidence>
<comment type="similarity">
    <text evidence="1 3">Belongs to the GcvH family.</text>
</comment>
<dbReference type="NCBIfam" id="TIGR00527">
    <property type="entry name" value="gcvH"/>
    <property type="match status" value="1"/>
</dbReference>
<dbReference type="PROSITE" id="PS00189">
    <property type="entry name" value="LIPOYL"/>
    <property type="match status" value="1"/>
</dbReference>
<gene>
    <name evidence="3 5" type="primary">gcvH</name>
    <name evidence="5" type="ORF">ACFPBZ_20285</name>
</gene>
<evidence type="ECO:0000259" key="4">
    <source>
        <dbReference type="PROSITE" id="PS50968"/>
    </source>
</evidence>